<dbReference type="Proteomes" id="UP001153332">
    <property type="component" value="Unassembled WGS sequence"/>
</dbReference>
<comment type="caution">
    <text evidence="1">The sequence shown here is derived from an EMBL/GenBank/DDBJ whole genome shotgun (WGS) entry which is preliminary data.</text>
</comment>
<proteinExistence type="predicted"/>
<sequence length="139" mass="14890">MPTTCRTLSTAQKLAEGRPRATAVSLDVSSPEVENAIAQRDLVISLVPFIYHADVPRLAIKNPTQVVTMSYVSPAIRELENQAKAAGITILNEVGEDPGVYHCYAVKVIGEVYAKGGKVPNPGSTILPDTFPVFVLLSN</sequence>
<dbReference type="EMBL" id="JAPUUL010000021">
    <property type="protein sequence ID" value="KAJ8133346.1"/>
    <property type="molecule type" value="Genomic_DNA"/>
</dbReference>
<protein>
    <submittedName>
        <fullName evidence="1">Uncharacterized protein</fullName>
    </submittedName>
</protein>
<accession>A0ACC2K0W6</accession>
<evidence type="ECO:0000313" key="2">
    <source>
        <dbReference type="Proteomes" id="UP001153332"/>
    </source>
</evidence>
<gene>
    <name evidence="1" type="ORF">O1611_g285</name>
</gene>
<organism evidence="1 2">
    <name type="scientific">Lasiodiplodia mahajangana</name>
    <dbReference type="NCBI Taxonomy" id="1108764"/>
    <lineage>
        <taxon>Eukaryota</taxon>
        <taxon>Fungi</taxon>
        <taxon>Dikarya</taxon>
        <taxon>Ascomycota</taxon>
        <taxon>Pezizomycotina</taxon>
        <taxon>Dothideomycetes</taxon>
        <taxon>Dothideomycetes incertae sedis</taxon>
        <taxon>Botryosphaeriales</taxon>
        <taxon>Botryosphaeriaceae</taxon>
        <taxon>Lasiodiplodia</taxon>
    </lineage>
</organism>
<keyword evidence="2" id="KW-1185">Reference proteome</keyword>
<name>A0ACC2K0W6_9PEZI</name>
<evidence type="ECO:0000313" key="1">
    <source>
        <dbReference type="EMBL" id="KAJ8133346.1"/>
    </source>
</evidence>
<reference evidence="1" key="1">
    <citation type="submission" date="2022-12" db="EMBL/GenBank/DDBJ databases">
        <title>Genome Sequence of Lasiodiplodia mahajangana.</title>
        <authorList>
            <person name="Buettner E."/>
        </authorList>
    </citation>
    <scope>NUCLEOTIDE SEQUENCE</scope>
    <source>
        <strain evidence="1">VT137</strain>
    </source>
</reference>